<name>A0A0D1CUW4_MYCMD</name>
<protein>
    <submittedName>
        <fullName evidence="3">Uncharacterized protein</fullName>
    </submittedName>
</protein>
<dbReference type="OMA" id="HYHTHNA"/>
<evidence type="ECO:0000256" key="1">
    <source>
        <dbReference type="SAM" id="MobiDB-lite"/>
    </source>
</evidence>
<evidence type="ECO:0000313" key="3">
    <source>
        <dbReference type="EMBL" id="KIS70228.1"/>
    </source>
</evidence>
<dbReference type="AlphaFoldDB" id="A0A0D1CUW4"/>
<gene>
    <name evidence="3" type="ORF">UMAG_06315</name>
</gene>
<evidence type="ECO:0000256" key="2">
    <source>
        <dbReference type="SAM" id="SignalP"/>
    </source>
</evidence>
<proteinExistence type="predicted"/>
<dbReference type="EMBL" id="CM003143">
    <property type="protein sequence ID" value="KIS70228.1"/>
    <property type="molecule type" value="Genomic_DNA"/>
</dbReference>
<feature type="signal peptide" evidence="2">
    <location>
        <begin position="1"/>
        <end position="22"/>
    </location>
</feature>
<dbReference type="GeneID" id="23565943"/>
<feature type="region of interest" description="Disordered" evidence="1">
    <location>
        <begin position="99"/>
        <end position="139"/>
    </location>
</feature>
<feature type="compositionally biased region" description="Polar residues" evidence="1">
    <location>
        <begin position="194"/>
        <end position="209"/>
    </location>
</feature>
<accession>A0A0D1CUW4</accession>
<dbReference type="Proteomes" id="UP000000561">
    <property type="component" value="Chromosome 4"/>
</dbReference>
<organism evidence="3 4">
    <name type="scientific">Mycosarcoma maydis</name>
    <name type="common">Corn smut fungus</name>
    <name type="synonym">Ustilago maydis</name>
    <dbReference type="NCBI Taxonomy" id="5270"/>
    <lineage>
        <taxon>Eukaryota</taxon>
        <taxon>Fungi</taxon>
        <taxon>Dikarya</taxon>
        <taxon>Basidiomycota</taxon>
        <taxon>Ustilaginomycotina</taxon>
        <taxon>Ustilaginomycetes</taxon>
        <taxon>Ustilaginales</taxon>
        <taxon>Ustilaginaceae</taxon>
        <taxon>Mycosarcoma</taxon>
    </lineage>
</organism>
<keyword evidence="4" id="KW-1185">Reference proteome</keyword>
<keyword evidence="2" id="KW-0732">Signal</keyword>
<sequence>MQLHNLLSVLLLSLALGHAVTAAIPAAAPPRGEDAHKFVKRGHHVHYHTHNAPAPPSSGGMFGNSGSSMAKTIVGGTALAGGAAFAATAGSIGAHRLFDKDHEDDDGEKQEKGSGGGRGADQVQGSGEKAQPMSMQPQGQQMIGTTYPVYHQHPIASEKDAVPVAILMSDGSYRSVPEGASLSIDDRRQQQQQPTDSIQAGPGQTQPNFATGRGGFVFPSSNEN</sequence>
<dbReference type="InParanoid" id="A0A0D1CUW4"/>
<dbReference type="VEuPathDB" id="FungiDB:UMAG_06315"/>
<dbReference type="KEGG" id="uma:UMAG_06315"/>
<feature type="chain" id="PRO_5002240006" evidence="2">
    <location>
        <begin position="23"/>
        <end position="224"/>
    </location>
</feature>
<evidence type="ECO:0000313" key="4">
    <source>
        <dbReference type="Proteomes" id="UP000000561"/>
    </source>
</evidence>
<reference evidence="3 4" key="1">
    <citation type="journal article" date="2006" name="Nature">
        <title>Insights from the genome of the biotrophic fungal plant pathogen Ustilago maydis.</title>
        <authorList>
            <person name="Kamper J."/>
            <person name="Kahmann R."/>
            <person name="Bolker M."/>
            <person name="Ma L.J."/>
            <person name="Brefort T."/>
            <person name="Saville B.J."/>
            <person name="Banuett F."/>
            <person name="Kronstad J.W."/>
            <person name="Gold S.E."/>
            <person name="Muller O."/>
            <person name="Perlin M.H."/>
            <person name="Wosten H.A."/>
            <person name="de Vries R."/>
            <person name="Ruiz-Herrera J."/>
            <person name="Reynaga-Pena C.G."/>
            <person name="Snetselaar K."/>
            <person name="McCann M."/>
            <person name="Perez-Martin J."/>
            <person name="Feldbrugge M."/>
            <person name="Basse C.W."/>
            <person name="Steinberg G."/>
            <person name="Ibeas J.I."/>
            <person name="Holloman W."/>
            <person name="Guzman P."/>
            <person name="Farman M."/>
            <person name="Stajich J.E."/>
            <person name="Sentandreu R."/>
            <person name="Gonzalez-Prieto J.M."/>
            <person name="Kennell J.C."/>
            <person name="Molina L."/>
            <person name="Schirawski J."/>
            <person name="Mendoza-Mendoza A."/>
            <person name="Greilinger D."/>
            <person name="Munch K."/>
            <person name="Rossel N."/>
            <person name="Scherer M."/>
            <person name="Vranes M."/>
            <person name="Ladendorf O."/>
            <person name="Vincon V."/>
            <person name="Fuchs U."/>
            <person name="Sandrock B."/>
            <person name="Meng S."/>
            <person name="Ho E.C."/>
            <person name="Cahill M.J."/>
            <person name="Boyce K.J."/>
            <person name="Klose J."/>
            <person name="Klosterman S.J."/>
            <person name="Deelstra H.J."/>
            <person name="Ortiz-Castellanos L."/>
            <person name="Li W."/>
            <person name="Sanchez-Alonso P."/>
            <person name="Schreier P.H."/>
            <person name="Hauser-Hahn I."/>
            <person name="Vaupel M."/>
            <person name="Koopmann E."/>
            <person name="Friedrich G."/>
            <person name="Voss H."/>
            <person name="Schluter T."/>
            <person name="Margolis J."/>
            <person name="Platt D."/>
            <person name="Swimmer C."/>
            <person name="Gnirke A."/>
            <person name="Chen F."/>
            <person name="Vysotskaia V."/>
            <person name="Mannhaupt G."/>
            <person name="Guldener U."/>
            <person name="Munsterkotter M."/>
            <person name="Haase D."/>
            <person name="Oesterheld M."/>
            <person name="Mewes H.W."/>
            <person name="Mauceli E.W."/>
            <person name="DeCaprio D."/>
            <person name="Wade C.M."/>
            <person name="Butler J."/>
            <person name="Young S."/>
            <person name="Jaffe D.B."/>
            <person name="Calvo S."/>
            <person name="Nusbaum C."/>
            <person name="Galagan J."/>
            <person name="Birren B.W."/>
        </authorList>
    </citation>
    <scope>NUCLEOTIDE SEQUENCE [LARGE SCALE GENOMIC DNA]</scope>
    <source>
        <strain evidence="4">DSM 14603 / FGSC 9021 / UM521</strain>
    </source>
</reference>
<dbReference type="eggNOG" id="ENOG502R2YN">
    <property type="taxonomic scope" value="Eukaryota"/>
</dbReference>
<dbReference type="RefSeq" id="XP_011388310.1">
    <property type="nucleotide sequence ID" value="XM_011390008.1"/>
</dbReference>
<feature type="region of interest" description="Disordered" evidence="1">
    <location>
        <begin position="177"/>
        <end position="224"/>
    </location>
</feature>